<sequence>MSQTDTSKTAEFLKNHPRLIGMMFAAMILLSQAGTVVAGGRSGTTGGI</sequence>
<dbReference type="Proteomes" id="UP001321047">
    <property type="component" value="Unassembled WGS sequence"/>
</dbReference>
<keyword evidence="1" id="KW-1133">Transmembrane helix</keyword>
<dbReference type="AlphaFoldDB" id="A0AAP3E5G5"/>
<evidence type="ECO:0000313" key="3">
    <source>
        <dbReference type="Proteomes" id="UP001321047"/>
    </source>
</evidence>
<evidence type="ECO:0000256" key="1">
    <source>
        <dbReference type="SAM" id="Phobius"/>
    </source>
</evidence>
<keyword evidence="1" id="KW-0812">Transmembrane</keyword>
<organism evidence="2 3">
    <name type="scientific">Natronosalvus hydrolyticus</name>
    <dbReference type="NCBI Taxonomy" id="2979988"/>
    <lineage>
        <taxon>Archaea</taxon>
        <taxon>Methanobacteriati</taxon>
        <taxon>Methanobacteriota</taxon>
        <taxon>Stenosarchaea group</taxon>
        <taxon>Halobacteria</taxon>
        <taxon>Halobacteriales</taxon>
        <taxon>Natrialbaceae</taxon>
        <taxon>Natronosalvus</taxon>
    </lineage>
</organism>
<gene>
    <name evidence="2" type="ORF">OB919_05095</name>
</gene>
<keyword evidence="1" id="KW-0472">Membrane</keyword>
<dbReference type="EMBL" id="JAOPJZ010000002">
    <property type="protein sequence ID" value="MCU4751361.1"/>
    <property type="molecule type" value="Genomic_DNA"/>
</dbReference>
<protein>
    <submittedName>
        <fullName evidence="2">Uncharacterized protein</fullName>
    </submittedName>
</protein>
<name>A0AAP3E5G5_9EURY</name>
<dbReference type="InterPro" id="IPR055926">
    <property type="entry name" value="DUF7503"/>
</dbReference>
<dbReference type="RefSeq" id="WP_342807046.1">
    <property type="nucleotide sequence ID" value="NZ_JAOPJZ010000002.1"/>
</dbReference>
<dbReference type="Pfam" id="PF24335">
    <property type="entry name" value="DUF7503"/>
    <property type="match status" value="1"/>
</dbReference>
<comment type="caution">
    <text evidence="2">The sequence shown here is derived from an EMBL/GenBank/DDBJ whole genome shotgun (WGS) entry which is preliminary data.</text>
</comment>
<proteinExistence type="predicted"/>
<accession>A0AAP3E5G5</accession>
<evidence type="ECO:0000313" key="2">
    <source>
        <dbReference type="EMBL" id="MCU4751361.1"/>
    </source>
</evidence>
<feature type="transmembrane region" description="Helical" evidence="1">
    <location>
        <begin position="20"/>
        <end position="40"/>
    </location>
</feature>
<reference evidence="2 3" key="1">
    <citation type="submission" date="2022-09" db="EMBL/GenBank/DDBJ databases">
        <title>Enrichment on poylsaccharides allowed isolation of novel metabolic and taxonomic groups of Haloarchaea.</title>
        <authorList>
            <person name="Sorokin D.Y."/>
            <person name="Elcheninov A.G."/>
            <person name="Khizhniak T.V."/>
            <person name="Kolganova T.V."/>
            <person name="Kublanov I.V."/>
        </authorList>
    </citation>
    <scope>NUCLEOTIDE SEQUENCE [LARGE SCALE GENOMIC DNA]</scope>
    <source>
        <strain evidence="2 3">AArc-curdl1</strain>
    </source>
</reference>
<keyword evidence="3" id="KW-1185">Reference proteome</keyword>